<comment type="caution">
    <text evidence="5">The sequence shown here is derived from an EMBL/GenBank/DDBJ whole genome shotgun (WGS) entry which is preliminary data.</text>
</comment>
<evidence type="ECO:0000313" key="6">
    <source>
        <dbReference type="Proteomes" id="UP000468687"/>
    </source>
</evidence>
<feature type="signal peptide" evidence="4">
    <location>
        <begin position="1"/>
        <end position="26"/>
    </location>
</feature>
<keyword evidence="6" id="KW-1185">Reference proteome</keyword>
<dbReference type="AlphaFoldDB" id="A0A6P0HFC8"/>
<dbReference type="InterPro" id="IPR006311">
    <property type="entry name" value="TAT_signal"/>
</dbReference>
<name>A0A6P0HFC8_9ACTN</name>
<evidence type="ECO:0000256" key="4">
    <source>
        <dbReference type="SAM" id="SignalP"/>
    </source>
</evidence>
<dbReference type="Pfam" id="PF12974">
    <property type="entry name" value="Phosphonate-bd"/>
    <property type="match status" value="1"/>
</dbReference>
<dbReference type="PANTHER" id="PTHR30024">
    <property type="entry name" value="ALIPHATIC SULFONATES-BINDING PROTEIN-RELATED"/>
    <property type="match status" value="1"/>
</dbReference>
<protein>
    <submittedName>
        <fullName evidence="5">ABC transporter substrate-binding protein</fullName>
    </submittedName>
</protein>
<dbReference type="PANTHER" id="PTHR30024:SF47">
    <property type="entry name" value="TAURINE-BINDING PERIPLASMIC PROTEIN"/>
    <property type="match status" value="1"/>
</dbReference>
<comment type="subcellular location">
    <subcellularLocation>
        <location evidence="1">Periplasm</location>
    </subcellularLocation>
</comment>
<proteinExistence type="inferred from homology"/>
<comment type="similarity">
    <text evidence="2">Belongs to the bacterial solute-binding protein SsuA/TauA family.</text>
</comment>
<keyword evidence="3 4" id="KW-0732">Signal</keyword>
<accession>A0A6P0HFC8</accession>
<dbReference type="SUPFAM" id="SSF53850">
    <property type="entry name" value="Periplasmic binding protein-like II"/>
    <property type="match status" value="1"/>
</dbReference>
<dbReference type="GO" id="GO:0042597">
    <property type="term" value="C:periplasmic space"/>
    <property type="evidence" value="ECO:0007669"/>
    <property type="project" value="UniProtKB-SubCell"/>
</dbReference>
<organism evidence="5 6">
    <name type="scientific">Nocardioides zeae</name>
    <dbReference type="NCBI Taxonomy" id="1457234"/>
    <lineage>
        <taxon>Bacteria</taxon>
        <taxon>Bacillati</taxon>
        <taxon>Actinomycetota</taxon>
        <taxon>Actinomycetes</taxon>
        <taxon>Propionibacteriales</taxon>
        <taxon>Nocardioidaceae</taxon>
        <taxon>Nocardioides</taxon>
    </lineage>
</organism>
<dbReference type="GO" id="GO:0042918">
    <property type="term" value="P:alkanesulfonate transmembrane transport"/>
    <property type="evidence" value="ECO:0007669"/>
    <property type="project" value="TreeGrafter"/>
</dbReference>
<dbReference type="RefSeq" id="WP_163770788.1">
    <property type="nucleotide sequence ID" value="NZ_JAAGXA010000002.1"/>
</dbReference>
<dbReference type="PROSITE" id="PS51257">
    <property type="entry name" value="PROKAR_LIPOPROTEIN"/>
    <property type="match status" value="1"/>
</dbReference>
<evidence type="ECO:0000313" key="5">
    <source>
        <dbReference type="EMBL" id="NEN77422.1"/>
    </source>
</evidence>
<reference evidence="5 6" key="1">
    <citation type="journal article" date="2014" name="Int. J. Syst. Evol. Microbiol.">
        <title>Nocardioides zeae sp. nov., isolated from the stem of Zea mays.</title>
        <authorList>
            <person name="Glaeser S.P."/>
            <person name="McInroy J.A."/>
            <person name="Busse H.J."/>
            <person name="Kampfer P."/>
        </authorList>
    </citation>
    <scope>NUCLEOTIDE SEQUENCE [LARGE SCALE GENOMIC DNA]</scope>
    <source>
        <strain evidence="5 6">JCM 30728</strain>
    </source>
</reference>
<evidence type="ECO:0000256" key="1">
    <source>
        <dbReference type="ARBA" id="ARBA00004418"/>
    </source>
</evidence>
<dbReference type="EMBL" id="JAAGXA010000002">
    <property type="protein sequence ID" value="NEN77422.1"/>
    <property type="molecule type" value="Genomic_DNA"/>
</dbReference>
<evidence type="ECO:0000256" key="2">
    <source>
        <dbReference type="ARBA" id="ARBA00010742"/>
    </source>
</evidence>
<evidence type="ECO:0000256" key="3">
    <source>
        <dbReference type="ARBA" id="ARBA00022729"/>
    </source>
</evidence>
<dbReference type="Proteomes" id="UP000468687">
    <property type="component" value="Unassembled WGS sequence"/>
</dbReference>
<dbReference type="Gene3D" id="3.40.190.10">
    <property type="entry name" value="Periplasmic binding protein-like II"/>
    <property type="match status" value="2"/>
</dbReference>
<gene>
    <name evidence="5" type="ORF">G3T38_03935</name>
</gene>
<sequence>MAINRRTSLAALATAATLVAAGCASNQDNTGSNAEAADADTSTITIAIDVPFHPIFDYLMATSAPDFEEMGYDVEFEVLDATTQVPSFGRGDVDVITTVPSFQPRIEEQYGIDTTYFFPMARWTPGPELLVAPDSSVDSIEDLAGKSVAIAPLSSRFGAEQAAVAAATGDTIDTYFDLTETDAAAQELTLGRVDAAFVEAPATAPLLAEGYRPVFSVQEAFEEAFGDPAVMNGGFIASTDFVEKNPEFVDALVQLTQEAWTLYQEDPDTVIAEAADVSGIAPDQLTLVGEVLNLSGTTDEQKKVTEQDVATWTEIYPLLAESGFIESAPADPAALFQITGE</sequence>
<dbReference type="PROSITE" id="PS51318">
    <property type="entry name" value="TAT"/>
    <property type="match status" value="1"/>
</dbReference>
<feature type="chain" id="PRO_5039084204" evidence="4">
    <location>
        <begin position="27"/>
        <end position="341"/>
    </location>
</feature>